<name>A0AA40AIZ9_9PEZI</name>
<comment type="caution">
    <text evidence="2">The sequence shown here is derived from an EMBL/GenBank/DDBJ whole genome shotgun (WGS) entry which is preliminary data.</text>
</comment>
<dbReference type="AlphaFoldDB" id="A0AA40AIZ9"/>
<sequence>MDIDQLHCSSSDPSSEVLSADAPTEGLLTTASYSSGHPSQKLLNNEPSSAHDSSDVDMPDFRPPQQTTKPCDFLGPTAIREPFPTIGQTYMLREPRTGCLLGHTKRRFFLVSPSYNPTSSLGINWRWTFEEIAGDKAMLRLKSPWLEDDGNRWILLDVRRLNPDGKVVVSVDREMKRDVILGKVALRQTSVYKGGKRRRDGLGRVVAELARGHLALDEGGEAIGWEFIRVSG</sequence>
<evidence type="ECO:0000313" key="3">
    <source>
        <dbReference type="Proteomes" id="UP001172159"/>
    </source>
</evidence>
<dbReference type="EMBL" id="JAUKTV010000014">
    <property type="protein sequence ID" value="KAK0716726.1"/>
    <property type="molecule type" value="Genomic_DNA"/>
</dbReference>
<protein>
    <submittedName>
        <fullName evidence="2">Uncharacterized protein</fullName>
    </submittedName>
</protein>
<evidence type="ECO:0000313" key="2">
    <source>
        <dbReference type="EMBL" id="KAK0716726.1"/>
    </source>
</evidence>
<dbReference type="Proteomes" id="UP001172159">
    <property type="component" value="Unassembled WGS sequence"/>
</dbReference>
<proteinExistence type="predicted"/>
<accession>A0AA40AIZ9</accession>
<feature type="compositionally biased region" description="Polar residues" evidence="1">
    <location>
        <begin position="27"/>
        <end position="51"/>
    </location>
</feature>
<organism evidence="2 3">
    <name type="scientific">Apiosordaria backusii</name>
    <dbReference type="NCBI Taxonomy" id="314023"/>
    <lineage>
        <taxon>Eukaryota</taxon>
        <taxon>Fungi</taxon>
        <taxon>Dikarya</taxon>
        <taxon>Ascomycota</taxon>
        <taxon>Pezizomycotina</taxon>
        <taxon>Sordariomycetes</taxon>
        <taxon>Sordariomycetidae</taxon>
        <taxon>Sordariales</taxon>
        <taxon>Lasiosphaeriaceae</taxon>
        <taxon>Apiosordaria</taxon>
    </lineage>
</organism>
<reference evidence="2" key="1">
    <citation type="submission" date="2023-06" db="EMBL/GenBank/DDBJ databases">
        <title>Genome-scale phylogeny and comparative genomics of the fungal order Sordariales.</title>
        <authorList>
            <consortium name="Lawrence Berkeley National Laboratory"/>
            <person name="Hensen N."/>
            <person name="Bonometti L."/>
            <person name="Westerberg I."/>
            <person name="Brannstrom I.O."/>
            <person name="Guillou S."/>
            <person name="Cros-Aarteil S."/>
            <person name="Calhoun S."/>
            <person name="Haridas S."/>
            <person name="Kuo A."/>
            <person name="Mondo S."/>
            <person name="Pangilinan J."/>
            <person name="Riley R."/>
            <person name="Labutti K."/>
            <person name="Andreopoulos B."/>
            <person name="Lipzen A."/>
            <person name="Chen C."/>
            <person name="Yanf M."/>
            <person name="Daum C."/>
            <person name="Ng V."/>
            <person name="Clum A."/>
            <person name="Steindorff A."/>
            <person name="Ohm R."/>
            <person name="Martin F."/>
            <person name="Silar P."/>
            <person name="Natvig D."/>
            <person name="Lalanne C."/>
            <person name="Gautier V."/>
            <person name="Ament-Velasquez S.L."/>
            <person name="Kruys A."/>
            <person name="Hutchinson M.I."/>
            <person name="Powell A.J."/>
            <person name="Barry K."/>
            <person name="Miller A.N."/>
            <person name="Grigoriev I.V."/>
            <person name="Debuchy R."/>
            <person name="Gladieux P."/>
            <person name="Thoren M.H."/>
            <person name="Johannesson H."/>
        </authorList>
    </citation>
    <scope>NUCLEOTIDE SEQUENCE</scope>
    <source>
        <strain evidence="2">CBS 540.89</strain>
    </source>
</reference>
<feature type="region of interest" description="Disordered" evidence="1">
    <location>
        <begin position="1"/>
        <end position="74"/>
    </location>
</feature>
<evidence type="ECO:0000256" key="1">
    <source>
        <dbReference type="SAM" id="MobiDB-lite"/>
    </source>
</evidence>
<keyword evidence="3" id="KW-1185">Reference proteome</keyword>
<gene>
    <name evidence="2" type="ORF">B0T21DRAFT_375408</name>
</gene>
<feature type="compositionally biased region" description="Polar residues" evidence="1">
    <location>
        <begin position="7"/>
        <end position="17"/>
    </location>
</feature>